<dbReference type="Pfam" id="PF02129">
    <property type="entry name" value="Peptidase_S15"/>
    <property type="match status" value="1"/>
</dbReference>
<evidence type="ECO:0000259" key="3">
    <source>
        <dbReference type="SMART" id="SM00939"/>
    </source>
</evidence>
<keyword evidence="1 4" id="KW-0378">Hydrolase</keyword>
<gene>
    <name evidence="4" type="ORF">RQX22_14695</name>
</gene>
<protein>
    <submittedName>
        <fullName evidence="4">CocE/NonD family hydrolase</fullName>
    </submittedName>
</protein>
<name>A0ABU3QA57_9SPHN</name>
<dbReference type="Pfam" id="PF08530">
    <property type="entry name" value="PepX_C"/>
    <property type="match status" value="1"/>
</dbReference>
<dbReference type="InterPro" id="IPR008979">
    <property type="entry name" value="Galactose-bd-like_sf"/>
</dbReference>
<keyword evidence="5" id="KW-1185">Reference proteome</keyword>
<sequence length="576" mass="63590">MSLLRNAGRGAAPAVEMMPQPDIRMLVPMRDGVRLDTYVWLPAGGVPAPAIMWRTPYREEVLGWARLGLMRYVEEGYAFVCQLIRGTGESEGEFQFSSPYERSDGYDAVEWIAAQPWCDSKVGMDGGSYVGLTQYLAASARPPHLKCMIPHVTAADYFQEIPYYGGCFSRLHTLNWLNLISARSPADLTGGFISAMPILSQADWLRRLTMRPVKDAADDLLEGDKLAHYRDSLDHPTFDHWWKAKTMSAADYAAMDLPTLIVTGNFDWSIGTMTAWNGLMAHAGDRDDRQLLIGPWDHGQVFLGGGDRYGPFDLDADLGADPFPIRLAFFDRHLKGKGDGPDLGGKAKVYITGRNEYRSFSAFPPREARRLDLFLSSGGNANGERGDGRLVASQGQGPADRMQADPDTPFIPTLADAMGRFLDLTEHARHIDTLVYATEPFEEKLTIVGEAELVLHVAVDAPDADIAAYLAEIRPDGTIAQLAQHALRLRYREGFDREVLLTPGVKVEARLKLTLVCHELAPGQRLALLLRPDMFPLIDPNPNTGEPIATAVGMRKAMLSIFHDAGSPSRLELPVL</sequence>
<dbReference type="RefSeq" id="WP_315727305.1">
    <property type="nucleotide sequence ID" value="NZ_JAVUPU010000007.1"/>
</dbReference>
<dbReference type="NCBIfam" id="TIGR00976">
    <property type="entry name" value="CocE_NonD"/>
    <property type="match status" value="1"/>
</dbReference>
<reference evidence="4 5" key="1">
    <citation type="submission" date="2023-05" db="EMBL/GenBank/DDBJ databases">
        <authorList>
            <person name="Guo Y."/>
        </authorList>
    </citation>
    <scope>NUCLEOTIDE SEQUENCE [LARGE SCALE GENOMIC DNA]</scope>
    <source>
        <strain evidence="4 5">GR2756</strain>
    </source>
</reference>
<comment type="caution">
    <text evidence="4">The sequence shown here is derived from an EMBL/GenBank/DDBJ whole genome shotgun (WGS) entry which is preliminary data.</text>
</comment>
<dbReference type="EMBL" id="JAVUPU010000007">
    <property type="protein sequence ID" value="MDT9600207.1"/>
    <property type="molecule type" value="Genomic_DNA"/>
</dbReference>
<proteinExistence type="predicted"/>
<feature type="domain" description="Xaa-Pro dipeptidyl-peptidase C-terminal" evidence="3">
    <location>
        <begin position="327"/>
        <end position="572"/>
    </location>
</feature>
<dbReference type="Gene3D" id="3.40.50.1820">
    <property type="entry name" value="alpha/beta hydrolase"/>
    <property type="match status" value="1"/>
</dbReference>
<evidence type="ECO:0000313" key="5">
    <source>
        <dbReference type="Proteomes" id="UP001259572"/>
    </source>
</evidence>
<dbReference type="SUPFAM" id="SSF53474">
    <property type="entry name" value="alpha/beta-Hydrolases"/>
    <property type="match status" value="1"/>
</dbReference>
<dbReference type="Gene3D" id="1.10.3020.10">
    <property type="entry name" value="alpha-amino acid ester hydrolase ( Helical cap domain)"/>
    <property type="match status" value="1"/>
</dbReference>
<evidence type="ECO:0000256" key="2">
    <source>
        <dbReference type="SAM" id="MobiDB-lite"/>
    </source>
</evidence>
<dbReference type="SMART" id="SM00939">
    <property type="entry name" value="PepX_C"/>
    <property type="match status" value="1"/>
</dbReference>
<dbReference type="SUPFAM" id="SSF49785">
    <property type="entry name" value="Galactose-binding domain-like"/>
    <property type="match status" value="1"/>
</dbReference>
<dbReference type="Proteomes" id="UP001259572">
    <property type="component" value="Unassembled WGS sequence"/>
</dbReference>
<dbReference type="InterPro" id="IPR000383">
    <property type="entry name" value="Xaa-Pro-like_dom"/>
</dbReference>
<dbReference type="GO" id="GO:0016787">
    <property type="term" value="F:hydrolase activity"/>
    <property type="evidence" value="ECO:0007669"/>
    <property type="project" value="UniProtKB-KW"/>
</dbReference>
<evidence type="ECO:0000313" key="4">
    <source>
        <dbReference type="EMBL" id="MDT9600207.1"/>
    </source>
</evidence>
<dbReference type="InterPro" id="IPR005674">
    <property type="entry name" value="CocE/Ser_esterase"/>
</dbReference>
<evidence type="ECO:0000256" key="1">
    <source>
        <dbReference type="ARBA" id="ARBA00022801"/>
    </source>
</evidence>
<dbReference type="InterPro" id="IPR013736">
    <property type="entry name" value="Xaa-Pro_dipept_C"/>
</dbReference>
<feature type="region of interest" description="Disordered" evidence="2">
    <location>
        <begin position="379"/>
        <end position="405"/>
    </location>
</feature>
<organism evidence="4 5">
    <name type="scientific">Sphingosinicella rhizophila</name>
    <dbReference type="NCBI Taxonomy" id="3050082"/>
    <lineage>
        <taxon>Bacteria</taxon>
        <taxon>Pseudomonadati</taxon>
        <taxon>Pseudomonadota</taxon>
        <taxon>Alphaproteobacteria</taxon>
        <taxon>Sphingomonadales</taxon>
        <taxon>Sphingosinicellaceae</taxon>
        <taxon>Sphingosinicella</taxon>
    </lineage>
</organism>
<accession>A0ABU3QA57</accession>
<dbReference type="InterPro" id="IPR029058">
    <property type="entry name" value="AB_hydrolase_fold"/>
</dbReference>
<dbReference type="Gene3D" id="2.60.120.260">
    <property type="entry name" value="Galactose-binding domain-like"/>
    <property type="match status" value="1"/>
</dbReference>